<dbReference type="RefSeq" id="WP_033427250.1">
    <property type="nucleotide sequence ID" value="NZ_CP034550.1"/>
</dbReference>
<proteinExistence type="predicted"/>
<organism evidence="2 3">
    <name type="scientific">Saccharothrix syringae</name>
    <name type="common">Nocardiopsis syringae</name>
    <dbReference type="NCBI Taxonomy" id="103733"/>
    <lineage>
        <taxon>Bacteria</taxon>
        <taxon>Bacillati</taxon>
        <taxon>Actinomycetota</taxon>
        <taxon>Actinomycetes</taxon>
        <taxon>Pseudonocardiales</taxon>
        <taxon>Pseudonocardiaceae</taxon>
        <taxon>Saccharothrix</taxon>
    </lineage>
</organism>
<accession>A0A5Q0GVU3</accession>
<keyword evidence="3" id="KW-1185">Reference proteome</keyword>
<dbReference type="OrthoDB" id="3828660at2"/>
<reference evidence="3" key="1">
    <citation type="journal article" date="2021" name="Curr. Microbiol.">
        <title>Complete genome of nocamycin-producing strain Saccharothrix syringae NRRL B-16468 reveals the biosynthetic potential for secondary metabolites.</title>
        <authorList>
            <person name="Mo X."/>
            <person name="Yang S."/>
        </authorList>
    </citation>
    <scope>NUCLEOTIDE SEQUENCE [LARGE SCALE GENOMIC DNA]</scope>
    <source>
        <strain evidence="3">ATCC 51364 / DSM 43886 / JCM 6844 / KCTC 9398 / NBRC 14523 / NRRL B-16468 / INA 2240</strain>
    </source>
</reference>
<sequence length="131" mass="13401">MTGVLATALIVVALVGAAWSLALTVADKPITLATKATLGLAGVVVLLELGLLVQLVVGVLDVLDVESKPAGVDFNGFTFVGYLIGAAILLPGGAFWALAERTRWGAGVLTAVCLGVAVMVVRLNQLWPVHA</sequence>
<evidence type="ECO:0000313" key="3">
    <source>
        <dbReference type="Proteomes" id="UP000325787"/>
    </source>
</evidence>
<dbReference type="Proteomes" id="UP000325787">
    <property type="component" value="Chromosome"/>
</dbReference>
<keyword evidence="1" id="KW-0472">Membrane</keyword>
<dbReference type="EMBL" id="CP034550">
    <property type="protein sequence ID" value="QFZ18187.1"/>
    <property type="molecule type" value="Genomic_DNA"/>
</dbReference>
<evidence type="ECO:0000256" key="1">
    <source>
        <dbReference type="SAM" id="Phobius"/>
    </source>
</evidence>
<keyword evidence="1" id="KW-1133">Transmembrane helix</keyword>
<feature type="transmembrane region" description="Helical" evidence="1">
    <location>
        <begin position="104"/>
        <end position="123"/>
    </location>
</feature>
<evidence type="ECO:0000313" key="2">
    <source>
        <dbReference type="EMBL" id="QFZ18187.1"/>
    </source>
</evidence>
<protein>
    <submittedName>
        <fullName evidence="2">Uncharacterized protein</fullName>
    </submittedName>
</protein>
<feature type="transmembrane region" description="Helical" evidence="1">
    <location>
        <begin position="38"/>
        <end position="62"/>
    </location>
</feature>
<name>A0A5Q0GVU3_SACSY</name>
<gene>
    <name evidence="2" type="ORF">EKG83_12455</name>
</gene>
<keyword evidence="1" id="KW-0812">Transmembrane</keyword>
<dbReference type="KEGG" id="ssyi:EKG83_12455"/>
<feature type="transmembrane region" description="Helical" evidence="1">
    <location>
        <begin position="74"/>
        <end position="98"/>
    </location>
</feature>
<dbReference type="AlphaFoldDB" id="A0A5Q0GVU3"/>